<dbReference type="Proteomes" id="UP000075515">
    <property type="component" value="Unassembled WGS sequence"/>
</dbReference>
<feature type="chain" id="PRO_5010449924" description="Secreted protein" evidence="1">
    <location>
        <begin position="23"/>
        <end position="568"/>
    </location>
</feature>
<dbReference type="AlphaFoldDB" id="A0A150SZ45"/>
<comment type="caution">
    <text evidence="2">The sequence shown here is derived from an EMBL/GenBank/DDBJ whole genome shotgun (WGS) entry which is preliminary data.</text>
</comment>
<dbReference type="EMBL" id="JEMC01001682">
    <property type="protein sequence ID" value="KYF95055.1"/>
    <property type="molecule type" value="Genomic_DNA"/>
</dbReference>
<protein>
    <recommendedName>
        <fullName evidence="4">Secreted protein</fullName>
    </recommendedName>
</protein>
<evidence type="ECO:0008006" key="4">
    <source>
        <dbReference type="Google" id="ProtNLM"/>
    </source>
</evidence>
<reference evidence="2 3" key="1">
    <citation type="submission" date="2014-02" db="EMBL/GenBank/DDBJ databases">
        <title>The small core and large imbalanced accessory genome model reveals a collaborative survival strategy of Sorangium cellulosum strains in nature.</title>
        <authorList>
            <person name="Han K."/>
            <person name="Peng R."/>
            <person name="Blom J."/>
            <person name="Li Y.-Z."/>
        </authorList>
    </citation>
    <scope>NUCLEOTIDE SEQUENCE [LARGE SCALE GENOMIC DNA]</scope>
    <source>
        <strain evidence="2 3">So0149</strain>
    </source>
</reference>
<evidence type="ECO:0000256" key="1">
    <source>
        <dbReference type="SAM" id="SignalP"/>
    </source>
</evidence>
<evidence type="ECO:0000313" key="3">
    <source>
        <dbReference type="Proteomes" id="UP000075515"/>
    </source>
</evidence>
<name>A0A150SZ45_SORCE</name>
<organism evidence="2 3">
    <name type="scientific">Sorangium cellulosum</name>
    <name type="common">Polyangium cellulosum</name>
    <dbReference type="NCBI Taxonomy" id="56"/>
    <lineage>
        <taxon>Bacteria</taxon>
        <taxon>Pseudomonadati</taxon>
        <taxon>Myxococcota</taxon>
        <taxon>Polyangia</taxon>
        <taxon>Polyangiales</taxon>
        <taxon>Polyangiaceae</taxon>
        <taxon>Sorangium</taxon>
    </lineage>
</organism>
<sequence length="568" mass="59620">MRIARIAAAICAILLTTSAVRANGTCRDAKQICSGDDDKTCVGKLSGLLFNLDAEVKNEIDALQRRVPAAPSASVATAVNDAKAKSGAFLASRQTASNAAGTDAQKRAAAVKAIDDHCVYVNARNQADQELSKPPAPPAALPGGLAAPIQDCSDPAKASACVNQLFSEATKAEDDLKSAVAAGKRLAAKLSDDISAVAGRAEEIHDRLDEIDVAAIVDSLKKQANDPNLTDATKALKAYESLRAVSTLVAAAGALQAERQEIQQICASSCKAPGAFCIDARSGEPLCEGLTPDVYSLVGSLSPGDKLIVRVFGEAALKDALKLSVSFIRSSDRRFDAPEKGARAPATPPRLELLAEQTAEVPEDTSLTSLKIRYELAGDGPESAIDESYAVPIDHGQYYLEFGALFPLVIDGSRRVVQTTVPGAGGERRLSVQEDWSVNPSIVLNVFPGGRRRGVISSFQDMRLAATLGDLLGVQAGVDLDLGEPFDRIFLGGVIEPVAGLSFNAGLAFVQQEYLPAGHAEGMILPAGESVSPVRRYAPRFYFGVTLTLDIVNTATTATTSFASALTR</sequence>
<feature type="signal peptide" evidence="1">
    <location>
        <begin position="1"/>
        <end position="22"/>
    </location>
</feature>
<accession>A0A150SZ45</accession>
<evidence type="ECO:0000313" key="2">
    <source>
        <dbReference type="EMBL" id="KYF95055.1"/>
    </source>
</evidence>
<gene>
    <name evidence="2" type="ORF">BE18_39175</name>
</gene>
<proteinExistence type="predicted"/>
<keyword evidence="1" id="KW-0732">Signal</keyword>